<dbReference type="EMBL" id="JAOZYB010000032">
    <property type="protein sequence ID" value="MEB3959935.1"/>
    <property type="molecule type" value="Genomic_DNA"/>
</dbReference>
<proteinExistence type="predicted"/>
<keyword evidence="2" id="KW-1185">Reference proteome</keyword>
<organism evidence="1 2">
    <name type="scientific">Streptomyces kunmingensis</name>
    <dbReference type="NCBI Taxonomy" id="68225"/>
    <lineage>
        <taxon>Bacteria</taxon>
        <taxon>Bacillati</taxon>
        <taxon>Actinomycetota</taxon>
        <taxon>Actinomycetes</taxon>
        <taxon>Kitasatosporales</taxon>
        <taxon>Streptomycetaceae</taxon>
        <taxon>Streptomyces</taxon>
    </lineage>
</organism>
<reference evidence="1 2" key="1">
    <citation type="submission" date="2022-10" db="EMBL/GenBank/DDBJ databases">
        <authorList>
            <person name="Xie J."/>
            <person name="Shen N."/>
        </authorList>
    </citation>
    <scope>NUCLEOTIDE SEQUENCE [LARGE SCALE GENOMIC DNA]</scope>
    <source>
        <strain evidence="1 2">DSM 41681</strain>
    </source>
</reference>
<comment type="caution">
    <text evidence="1">The sequence shown here is derived from an EMBL/GenBank/DDBJ whole genome shotgun (WGS) entry which is preliminary data.</text>
</comment>
<name>A0ABU6C5E5_9ACTN</name>
<sequence>MSQPPHPDSQAPDSFHAAYAALQDMTRSAQAAHDGLPAVPAPGVDAALDALILLRELRGQIAGWEASLIETARGAGASWASLAQPMGVNSRQAAERRYLRLRPGAPGSTGDQRAQAVRDERAAERHVTSWARAHAGELRQLAGQLAALADLPSTAQPPLDRIRQALDHSDAAQLLVPLADLQTHLTAHPALAQQVDRALEHADAQRAAATTQRGRSE</sequence>
<accession>A0ABU6C5E5</accession>
<dbReference type="Proteomes" id="UP001352223">
    <property type="component" value="Unassembled WGS sequence"/>
</dbReference>
<evidence type="ECO:0000313" key="2">
    <source>
        <dbReference type="Proteomes" id="UP001352223"/>
    </source>
</evidence>
<gene>
    <name evidence="1" type="ORF">OKJ48_06670</name>
</gene>
<protein>
    <submittedName>
        <fullName evidence="1">Type III effector protein</fullName>
    </submittedName>
</protein>
<evidence type="ECO:0000313" key="1">
    <source>
        <dbReference type="EMBL" id="MEB3959935.1"/>
    </source>
</evidence>